<evidence type="ECO:0000256" key="2">
    <source>
        <dbReference type="ARBA" id="ARBA00022617"/>
    </source>
</evidence>
<dbReference type="GO" id="GO:0016705">
    <property type="term" value="F:oxidoreductase activity, acting on paired donors, with incorporation or reduction of molecular oxygen"/>
    <property type="evidence" value="ECO:0007669"/>
    <property type="project" value="InterPro"/>
</dbReference>
<evidence type="ECO:0000256" key="4">
    <source>
        <dbReference type="ARBA" id="ARBA00023002"/>
    </source>
</evidence>
<dbReference type="OrthoDB" id="4156795at2"/>
<dbReference type="Pfam" id="PF00067">
    <property type="entry name" value="p450"/>
    <property type="match status" value="1"/>
</dbReference>
<keyword evidence="2" id="KW-0349">Heme</keyword>
<dbReference type="AlphaFoldDB" id="A0A4R1HGU5"/>
<reference evidence="7 8" key="1">
    <citation type="submission" date="2019-03" db="EMBL/GenBank/DDBJ databases">
        <title>Sequencing the genomes of 1000 actinobacteria strains.</title>
        <authorList>
            <person name="Klenk H.-P."/>
        </authorList>
    </citation>
    <scope>NUCLEOTIDE SEQUENCE [LARGE SCALE GENOMIC DNA]</scope>
    <source>
        <strain evidence="7 8">DSM 44969</strain>
    </source>
</reference>
<dbReference type="GO" id="GO:0004497">
    <property type="term" value="F:monooxygenase activity"/>
    <property type="evidence" value="ECO:0007669"/>
    <property type="project" value="UniProtKB-KW"/>
</dbReference>
<evidence type="ECO:0000256" key="5">
    <source>
        <dbReference type="ARBA" id="ARBA00023004"/>
    </source>
</evidence>
<dbReference type="GO" id="GO:0020037">
    <property type="term" value="F:heme binding"/>
    <property type="evidence" value="ECO:0007669"/>
    <property type="project" value="InterPro"/>
</dbReference>
<name>A0A4R1HGU5_PSEEN</name>
<keyword evidence="3" id="KW-0479">Metal-binding</keyword>
<evidence type="ECO:0000256" key="6">
    <source>
        <dbReference type="ARBA" id="ARBA00023033"/>
    </source>
</evidence>
<dbReference type="EMBL" id="SMFZ01000002">
    <property type="protein sequence ID" value="TCK21414.1"/>
    <property type="molecule type" value="Genomic_DNA"/>
</dbReference>
<dbReference type="PANTHER" id="PTHR46696:SF3">
    <property type="entry name" value="PULCHERRIMINIC ACID SYNTHASE"/>
    <property type="match status" value="1"/>
</dbReference>
<comment type="caution">
    <text evidence="7">The sequence shown here is derived from an EMBL/GenBank/DDBJ whole genome shotgun (WGS) entry which is preliminary data.</text>
</comment>
<dbReference type="RefSeq" id="WP_132430167.1">
    <property type="nucleotide sequence ID" value="NZ_SMFZ01000002.1"/>
</dbReference>
<keyword evidence="6" id="KW-0503">Monooxygenase</keyword>
<dbReference type="InterPro" id="IPR001128">
    <property type="entry name" value="Cyt_P450"/>
</dbReference>
<evidence type="ECO:0000256" key="1">
    <source>
        <dbReference type="ARBA" id="ARBA00010617"/>
    </source>
</evidence>
<dbReference type="InterPro" id="IPR036396">
    <property type="entry name" value="Cyt_P450_sf"/>
</dbReference>
<dbReference type="GO" id="GO:0005506">
    <property type="term" value="F:iron ion binding"/>
    <property type="evidence" value="ECO:0007669"/>
    <property type="project" value="InterPro"/>
</dbReference>
<organism evidence="7 8">
    <name type="scientific">Pseudonocardia endophytica</name>
    <dbReference type="NCBI Taxonomy" id="401976"/>
    <lineage>
        <taxon>Bacteria</taxon>
        <taxon>Bacillati</taxon>
        <taxon>Actinomycetota</taxon>
        <taxon>Actinomycetes</taxon>
        <taxon>Pseudonocardiales</taxon>
        <taxon>Pseudonocardiaceae</taxon>
        <taxon>Pseudonocardia</taxon>
    </lineage>
</organism>
<dbReference type="Gene3D" id="1.10.630.10">
    <property type="entry name" value="Cytochrome P450"/>
    <property type="match status" value="1"/>
</dbReference>
<dbReference type="Proteomes" id="UP000295560">
    <property type="component" value="Unassembled WGS sequence"/>
</dbReference>
<comment type="similarity">
    <text evidence="1">Belongs to the cytochrome P450 family.</text>
</comment>
<keyword evidence="5" id="KW-0408">Iron</keyword>
<keyword evidence="8" id="KW-1185">Reference proteome</keyword>
<evidence type="ECO:0000313" key="8">
    <source>
        <dbReference type="Proteomes" id="UP000295560"/>
    </source>
</evidence>
<protein>
    <submittedName>
        <fullName evidence="7">Pulcherriminic acid synthase</fullName>
    </submittedName>
</protein>
<accession>A0A4R1HGU5</accession>
<dbReference type="PRINTS" id="PR00385">
    <property type="entry name" value="P450"/>
</dbReference>
<dbReference type="InterPro" id="IPR002397">
    <property type="entry name" value="Cyt_P450_B"/>
</dbReference>
<dbReference type="PANTHER" id="PTHR46696">
    <property type="entry name" value="P450, PUTATIVE (EUROFUNG)-RELATED"/>
    <property type="match status" value="1"/>
</dbReference>
<evidence type="ECO:0000256" key="3">
    <source>
        <dbReference type="ARBA" id="ARBA00022723"/>
    </source>
</evidence>
<dbReference type="SUPFAM" id="SSF48264">
    <property type="entry name" value="Cytochrome P450"/>
    <property type="match status" value="1"/>
</dbReference>
<proteinExistence type="inferred from homology"/>
<dbReference type="PRINTS" id="PR00359">
    <property type="entry name" value="BP450"/>
</dbReference>
<keyword evidence="4" id="KW-0560">Oxidoreductase</keyword>
<gene>
    <name evidence="7" type="ORF">EV378_5400</name>
</gene>
<dbReference type="FunFam" id="1.10.630.10:FF:000018">
    <property type="entry name" value="Cytochrome P450 monooxygenase"/>
    <property type="match status" value="1"/>
</dbReference>
<sequence>MTPTLAAHIPGILAPEFEADPYSSYSLMRDEAPVYYDDQLQAYVLSRYADVARAFKDPAFTNRNYEWQLEPVHGRTIVQMDGREHATKRAIVAPSFRPKVLFGQLAPIIETNAVRLVDEFVARGGCEYSSEFSRLYPINVTADMMGLPVEDLETFRGWYTAIIDFLGNLTGDEDIAAAGIRARDAMAEYMLPIIADRRENPGDDLLSTLCTAEVDGTRMSDEEIKSFASLLLTAGGETTDKVLTSLVAKLVEHPDQLADVRRDRSLIAAALAETLRVAPPLHMVMRQTAEEIDIAGTSIPEGSTVICLIASANRDPATFAAPDCFDIHRTDVDAAREFSGASKQLAFVHGRHFCVGSLLAKQEVEVGINVLLDRTSDIRLSEGFVPVEEGVFTRAPRRLLLDLTPAT</sequence>
<evidence type="ECO:0000313" key="7">
    <source>
        <dbReference type="EMBL" id="TCK21414.1"/>
    </source>
</evidence>